<feature type="compositionally biased region" description="Basic residues" evidence="1">
    <location>
        <begin position="1"/>
        <end position="11"/>
    </location>
</feature>
<dbReference type="EMBL" id="CEKZ01000003">
    <property type="protein sequence ID" value="CEQ03066.1"/>
    <property type="molecule type" value="Genomic_DNA"/>
</dbReference>
<reference evidence="3 6" key="2">
    <citation type="submission" date="2015-01" db="EMBL/GenBank/DDBJ databases">
        <authorList>
            <person name="Aslett M.A."/>
            <person name="De Silva N."/>
        </authorList>
    </citation>
    <scope>NUCLEOTIDE SEQUENCE [LARGE SCALE GENOMIC DNA]</scope>
    <source>
        <strain evidence="2 5">ATCC9714</strain>
        <strain evidence="6">R28058</strain>
        <strain evidence="3">UMC4404</strain>
    </source>
</reference>
<accession>A0A0A1SID6</accession>
<keyword evidence="5" id="KW-1185">Reference proteome</keyword>
<dbReference type="eggNOG" id="ENOG502ZRMP">
    <property type="taxonomic scope" value="Bacteria"/>
</dbReference>
<sequence>MKNNKNRHKDRPKTNAEKRKMLFEHGSEIGIKDGKKIGARNSGSTKTRDEKLYDKIGKKGTY</sequence>
<feature type="region of interest" description="Disordered" evidence="1">
    <location>
        <begin position="1"/>
        <end position="62"/>
    </location>
</feature>
<proteinExistence type="predicted"/>
<evidence type="ECO:0000313" key="5">
    <source>
        <dbReference type="Proteomes" id="UP000032811"/>
    </source>
</evidence>
<dbReference type="KEGG" id="psor:RSJ16_06605"/>
<evidence type="ECO:0000313" key="7">
    <source>
        <dbReference type="Proteomes" id="UP000049685"/>
    </source>
</evidence>
<reference evidence="4 7" key="1">
    <citation type="submission" date="2015-01" db="EMBL/GenBank/DDBJ databases">
        <authorList>
            <person name="Aslett A.Martin."/>
            <person name="De Silva Nishadi"/>
        </authorList>
    </citation>
    <scope>NUCLEOTIDE SEQUENCE [LARGE SCALE GENOMIC DNA]</scope>
    <source>
        <strain evidence="4">R28058</strain>
        <strain evidence="7">UMC4404</strain>
    </source>
</reference>
<dbReference type="AlphaFoldDB" id="A0A0A1SID6"/>
<feature type="compositionally biased region" description="Basic and acidic residues" evidence="1">
    <location>
        <begin position="12"/>
        <end position="36"/>
    </location>
</feature>
<feature type="compositionally biased region" description="Basic and acidic residues" evidence="1">
    <location>
        <begin position="46"/>
        <end position="62"/>
    </location>
</feature>
<dbReference type="EMBL" id="LN679998">
    <property type="protein sequence ID" value="CEJ73257.1"/>
    <property type="molecule type" value="Genomic_DNA"/>
</dbReference>
<gene>
    <name evidence="2" type="ORF">ATCC9714_11451</name>
    <name evidence="4" type="ORF">R28058_07991</name>
    <name evidence="3" type="ORF">UMC4404_07871</name>
</gene>
<dbReference type="EMBL" id="CDNY01000003">
    <property type="protein sequence ID" value="CEO32807.1"/>
    <property type="molecule type" value="Genomic_DNA"/>
</dbReference>
<name>A0A0A1SID6_PARSO</name>
<dbReference type="GeneID" id="97537008"/>
<dbReference type="Proteomes" id="UP000049127">
    <property type="component" value="Unassembled WGS sequence"/>
</dbReference>
<dbReference type="Proteomes" id="UP000049685">
    <property type="component" value="Unassembled WGS sequence"/>
</dbReference>
<evidence type="ECO:0000313" key="2">
    <source>
        <dbReference type="EMBL" id="CEJ73257.1"/>
    </source>
</evidence>
<dbReference type="RefSeq" id="WP_021128411.1">
    <property type="nucleotide sequence ID" value="NZ_BDJI01000002.1"/>
</dbReference>
<evidence type="ECO:0000313" key="3">
    <source>
        <dbReference type="EMBL" id="CEO32807.1"/>
    </source>
</evidence>
<evidence type="ECO:0000313" key="6">
    <source>
        <dbReference type="Proteomes" id="UP000049127"/>
    </source>
</evidence>
<organism evidence="4 6">
    <name type="scientific">Paraclostridium sordellii</name>
    <name type="common">Clostridium sordellii</name>
    <dbReference type="NCBI Taxonomy" id="1505"/>
    <lineage>
        <taxon>Bacteria</taxon>
        <taxon>Bacillati</taxon>
        <taxon>Bacillota</taxon>
        <taxon>Clostridia</taxon>
        <taxon>Peptostreptococcales</taxon>
        <taxon>Peptostreptococcaceae</taxon>
        <taxon>Paraclostridium</taxon>
    </lineage>
</organism>
<evidence type="ECO:0000256" key="1">
    <source>
        <dbReference type="SAM" id="MobiDB-lite"/>
    </source>
</evidence>
<dbReference type="OrthoDB" id="1753427at2"/>
<protein>
    <submittedName>
        <fullName evidence="4">Uncharacterized protein</fullName>
    </submittedName>
</protein>
<dbReference type="Proteomes" id="UP000032811">
    <property type="component" value="Chromosome 1"/>
</dbReference>
<evidence type="ECO:0000313" key="4">
    <source>
        <dbReference type="EMBL" id="CEQ03066.1"/>
    </source>
</evidence>
<dbReference type="PATRIC" id="fig|1505.7.peg.1096"/>